<dbReference type="Proteomes" id="UP000029507">
    <property type="component" value="Chromosome"/>
</dbReference>
<dbReference type="HOGENOM" id="CLU_1487670_0_0_9"/>
<proteinExistence type="predicted"/>
<dbReference type="STRING" id="169760.PSTEL_00630"/>
<name>A0A089LRN5_9BACL</name>
<dbReference type="AlphaFoldDB" id="A0A089LRN5"/>
<gene>
    <name evidence="1" type="ORF">PSTEL_00630</name>
</gene>
<keyword evidence="2" id="KW-1185">Reference proteome</keyword>
<dbReference type="EMBL" id="CP009286">
    <property type="protein sequence ID" value="AIQ61853.1"/>
    <property type="molecule type" value="Genomic_DNA"/>
</dbReference>
<dbReference type="OrthoDB" id="2664490at2"/>
<reference evidence="1 2" key="1">
    <citation type="submission" date="2014-08" db="EMBL/GenBank/DDBJ databases">
        <title>Comparative genomics of the Paenibacillus odorifer group.</title>
        <authorList>
            <person name="den Bakker H.C."/>
            <person name="Tsai Y.-C."/>
            <person name="Martin N."/>
            <person name="Korlach J."/>
            <person name="Wiedmann M."/>
        </authorList>
    </citation>
    <scope>NUCLEOTIDE SEQUENCE [LARGE SCALE GENOMIC DNA]</scope>
    <source>
        <strain evidence="1 2">DSM 14472</strain>
    </source>
</reference>
<sequence length="181" mass="19536">MLTSLNRARSMMSGVDESTPDFVLESALEAASIAIERVCGRKFAQQTHKQCLNGSGTRLLRLRNFPVHSVAGVKVCGKDLAETDYVIEPDNGMLFKASFWPSGERNIEVEYLAGYILPSDADGAPAPTLPRNYELACILYAQTLLQQTPGVASERVGDISVTYETATAGELPSAVAALIRL</sequence>
<organism evidence="1 2">
    <name type="scientific">Paenibacillus stellifer</name>
    <dbReference type="NCBI Taxonomy" id="169760"/>
    <lineage>
        <taxon>Bacteria</taxon>
        <taxon>Bacillati</taxon>
        <taxon>Bacillota</taxon>
        <taxon>Bacilli</taxon>
        <taxon>Bacillales</taxon>
        <taxon>Paenibacillaceae</taxon>
        <taxon>Paenibacillus</taxon>
    </lineage>
</organism>
<evidence type="ECO:0000313" key="1">
    <source>
        <dbReference type="EMBL" id="AIQ61853.1"/>
    </source>
</evidence>
<protein>
    <recommendedName>
        <fullName evidence="3">Phage gp6-like head-tail connector protein</fullName>
    </recommendedName>
</protein>
<accession>A0A089LRN5</accession>
<evidence type="ECO:0008006" key="3">
    <source>
        <dbReference type="Google" id="ProtNLM"/>
    </source>
</evidence>
<evidence type="ECO:0000313" key="2">
    <source>
        <dbReference type="Proteomes" id="UP000029507"/>
    </source>
</evidence>
<dbReference type="KEGG" id="pste:PSTEL_00630"/>